<evidence type="ECO:0000313" key="1">
    <source>
        <dbReference type="EMBL" id="MBP2292229.1"/>
    </source>
</evidence>
<dbReference type="Proteomes" id="UP000781958">
    <property type="component" value="Unassembled WGS sequence"/>
</dbReference>
<accession>A0ABS4SI23</accession>
<protein>
    <submittedName>
        <fullName evidence="1">Uncharacterized protein</fullName>
    </submittedName>
</protein>
<comment type="caution">
    <text evidence="1">The sequence shown here is derived from an EMBL/GenBank/DDBJ whole genome shotgun (WGS) entry which is preliminary data.</text>
</comment>
<keyword evidence="2" id="KW-1185">Reference proteome</keyword>
<proteinExistence type="predicted"/>
<gene>
    <name evidence="1" type="ORF">J2851_001999</name>
</gene>
<organism evidence="1 2">
    <name type="scientific">Azospirillum rugosum</name>
    <dbReference type="NCBI Taxonomy" id="416170"/>
    <lineage>
        <taxon>Bacteria</taxon>
        <taxon>Pseudomonadati</taxon>
        <taxon>Pseudomonadota</taxon>
        <taxon>Alphaproteobacteria</taxon>
        <taxon>Rhodospirillales</taxon>
        <taxon>Azospirillaceae</taxon>
        <taxon>Azospirillum</taxon>
    </lineage>
</organism>
<reference evidence="1 2" key="1">
    <citation type="submission" date="2021-03" db="EMBL/GenBank/DDBJ databases">
        <title>Genomic Encyclopedia of Type Strains, Phase III (KMG-III): the genomes of soil and plant-associated and newly described type strains.</title>
        <authorList>
            <person name="Whitman W."/>
        </authorList>
    </citation>
    <scope>NUCLEOTIDE SEQUENCE [LARGE SCALE GENOMIC DNA]</scope>
    <source>
        <strain evidence="1 2">IMMIB AFH-6</strain>
    </source>
</reference>
<dbReference type="RefSeq" id="WP_209766105.1">
    <property type="nucleotide sequence ID" value="NZ_JAGINP010000006.1"/>
</dbReference>
<sequence length="53" mass="5682">MLLNIVHPLAANKAELLRVSWSRAPVCSCALAAAHHQGQTEGNQNAYTAALLR</sequence>
<dbReference type="EMBL" id="JAGINP010000006">
    <property type="protein sequence ID" value="MBP2292229.1"/>
    <property type="molecule type" value="Genomic_DNA"/>
</dbReference>
<evidence type="ECO:0000313" key="2">
    <source>
        <dbReference type="Proteomes" id="UP000781958"/>
    </source>
</evidence>
<name>A0ABS4SI23_9PROT</name>